<dbReference type="Proteomes" id="UP000269945">
    <property type="component" value="Unassembled WGS sequence"/>
</dbReference>
<accession>A0A9X9LF02</accession>
<dbReference type="EMBL" id="CYRY02001958">
    <property type="protein sequence ID" value="VCW66621.1"/>
    <property type="molecule type" value="Genomic_DNA"/>
</dbReference>
<comment type="caution">
    <text evidence="2">The sequence shown here is derived from an EMBL/GenBank/DDBJ whole genome shotgun (WGS) entry which is preliminary data.</text>
</comment>
<evidence type="ECO:0000313" key="3">
    <source>
        <dbReference type="Proteomes" id="UP000269945"/>
    </source>
</evidence>
<organism evidence="2 3">
    <name type="scientific">Gulo gulo</name>
    <name type="common">Wolverine</name>
    <name type="synonym">Gluton</name>
    <dbReference type="NCBI Taxonomy" id="48420"/>
    <lineage>
        <taxon>Eukaryota</taxon>
        <taxon>Metazoa</taxon>
        <taxon>Chordata</taxon>
        <taxon>Craniata</taxon>
        <taxon>Vertebrata</taxon>
        <taxon>Euteleostomi</taxon>
        <taxon>Mammalia</taxon>
        <taxon>Eutheria</taxon>
        <taxon>Laurasiatheria</taxon>
        <taxon>Carnivora</taxon>
        <taxon>Caniformia</taxon>
        <taxon>Musteloidea</taxon>
        <taxon>Mustelidae</taxon>
        <taxon>Guloninae</taxon>
        <taxon>Gulo</taxon>
    </lineage>
</organism>
<dbReference type="InterPro" id="IPR001210">
    <property type="entry name" value="Ribosomal_eS17"/>
</dbReference>
<feature type="region of interest" description="Disordered" evidence="1">
    <location>
        <begin position="43"/>
        <end position="65"/>
    </location>
</feature>
<dbReference type="Pfam" id="PF00833">
    <property type="entry name" value="Ribosomal_S17e"/>
    <property type="match status" value="1"/>
</dbReference>
<name>A0A9X9LF02_GULGU</name>
<feature type="non-terminal residue" evidence="2">
    <location>
        <position position="1"/>
    </location>
</feature>
<reference evidence="2 3" key="1">
    <citation type="submission" date="2018-10" db="EMBL/GenBank/DDBJ databases">
        <authorList>
            <person name="Ekblom R."/>
            <person name="Jareborg N."/>
        </authorList>
    </citation>
    <scope>NUCLEOTIDE SEQUENCE [LARGE SCALE GENOMIC DNA]</scope>
    <source>
        <tissue evidence="2">Muscle</tissue>
    </source>
</reference>
<protein>
    <submittedName>
        <fullName evidence="2">Uncharacterized protein</fullName>
    </submittedName>
</protein>
<dbReference type="GO" id="GO:0006412">
    <property type="term" value="P:translation"/>
    <property type="evidence" value="ECO:0007669"/>
    <property type="project" value="InterPro"/>
</dbReference>
<dbReference type="PANTHER" id="PTHR10732">
    <property type="entry name" value="40S RIBOSOMAL PROTEIN S17"/>
    <property type="match status" value="1"/>
</dbReference>
<keyword evidence="3" id="KW-1185">Reference proteome</keyword>
<gene>
    <name evidence="2" type="ORF">BN2614_LOCUS1</name>
</gene>
<dbReference type="GO" id="GO:0005840">
    <property type="term" value="C:ribosome"/>
    <property type="evidence" value="ECO:0007669"/>
    <property type="project" value="InterPro"/>
</dbReference>
<dbReference type="GO" id="GO:0003735">
    <property type="term" value="F:structural constituent of ribosome"/>
    <property type="evidence" value="ECO:0007669"/>
    <property type="project" value="InterPro"/>
</dbReference>
<sequence length="131" mass="15086">WHPNCKYCGTSHHWEILHTPRQRFPHLQARVAQGRHYCHQEAPQQGSRLCDTSDQGIHGGPVRGTPIKLQEKEREGRDSYIPEVSVLDHEIFEVDRDTKEMLKVLDFGSLSNLQITQPTVGVNFRTPHEVI</sequence>
<evidence type="ECO:0000313" key="2">
    <source>
        <dbReference type="EMBL" id="VCW66621.1"/>
    </source>
</evidence>
<feature type="compositionally biased region" description="Polar residues" evidence="1">
    <location>
        <begin position="43"/>
        <end position="55"/>
    </location>
</feature>
<proteinExistence type="predicted"/>
<dbReference type="AlphaFoldDB" id="A0A9X9LF02"/>
<evidence type="ECO:0000256" key="1">
    <source>
        <dbReference type="SAM" id="MobiDB-lite"/>
    </source>
</evidence>
<dbReference type="PANTHER" id="PTHR10732:SF14">
    <property type="entry name" value="SMALL RIBOSOMAL SUBUNIT PROTEIN ES17"/>
    <property type="match status" value="1"/>
</dbReference>